<feature type="transmembrane region" description="Helical" evidence="1">
    <location>
        <begin position="36"/>
        <end position="55"/>
    </location>
</feature>
<reference evidence="2" key="1">
    <citation type="journal article" date="2021" name="Proc. Natl. Acad. Sci. U.S.A.">
        <title>Global biogeography of chemosynthetic symbionts reveals both localized and globally distributed symbiont groups. .</title>
        <authorList>
            <person name="Osvatic J.T."/>
            <person name="Wilkins L.G.E."/>
            <person name="Leibrecht L."/>
            <person name="Leray M."/>
            <person name="Zauner S."/>
            <person name="Polzin J."/>
            <person name="Camacho Y."/>
            <person name="Gros O."/>
            <person name="van Gils J.A."/>
            <person name="Eisen J.A."/>
            <person name="Petersen J.M."/>
            <person name="Yuen B."/>
        </authorList>
    </citation>
    <scope>NUCLEOTIDE SEQUENCE</scope>
    <source>
        <strain evidence="2">MAGL173</strain>
    </source>
</reference>
<gene>
    <name evidence="2" type="ORF">JAZ04_13220</name>
</gene>
<evidence type="ECO:0000256" key="1">
    <source>
        <dbReference type="SAM" id="Phobius"/>
    </source>
</evidence>
<sequence length="123" mass="13609">MLASGVTINSNSIHIDIVVLSGNYTDMTASLLNDQFWLGWVVFVLCTAAFMYAALRCEKRLKAEQNRLVVESGKVSVIKFSYNKLSFIASVLLVSASAGLIYSVIPMNRDGMRGNHDFDFSFS</sequence>
<protein>
    <submittedName>
        <fullName evidence="2">Uncharacterized protein</fullName>
    </submittedName>
</protein>
<proteinExistence type="predicted"/>
<dbReference type="EMBL" id="JAEPDI010000012">
    <property type="protein sequence ID" value="MCG7939798.1"/>
    <property type="molecule type" value="Genomic_DNA"/>
</dbReference>
<accession>A0A9E4N101</accession>
<feature type="transmembrane region" description="Helical" evidence="1">
    <location>
        <begin position="85"/>
        <end position="105"/>
    </location>
</feature>
<comment type="caution">
    <text evidence="2">The sequence shown here is derived from an EMBL/GenBank/DDBJ whole genome shotgun (WGS) entry which is preliminary data.</text>
</comment>
<dbReference type="Proteomes" id="UP000886687">
    <property type="component" value="Unassembled WGS sequence"/>
</dbReference>
<evidence type="ECO:0000313" key="2">
    <source>
        <dbReference type="EMBL" id="MCG7939798.1"/>
    </source>
</evidence>
<dbReference type="AlphaFoldDB" id="A0A9E4N101"/>
<evidence type="ECO:0000313" key="3">
    <source>
        <dbReference type="Proteomes" id="UP000886687"/>
    </source>
</evidence>
<keyword evidence="1" id="KW-1133">Transmembrane helix</keyword>
<keyword evidence="1" id="KW-0472">Membrane</keyword>
<name>A0A9E4N101_9GAMM</name>
<keyword evidence="1" id="KW-0812">Transmembrane</keyword>
<organism evidence="2 3">
    <name type="scientific">Candidatus Thiodiazotropha lotti</name>
    <dbReference type="NCBI Taxonomy" id="2792787"/>
    <lineage>
        <taxon>Bacteria</taxon>
        <taxon>Pseudomonadati</taxon>
        <taxon>Pseudomonadota</taxon>
        <taxon>Gammaproteobacteria</taxon>
        <taxon>Chromatiales</taxon>
        <taxon>Sedimenticolaceae</taxon>
        <taxon>Candidatus Thiodiazotropha</taxon>
    </lineage>
</organism>